<sequence length="87" mass="9858">MIDVELLMDELGRRQVDVLIRVDRERMAQFNGRPWTMLLSGPGLGGRQVIRVDTKTLPDALDHCLAELATCPGDWAWLDAYRGLPRP</sequence>
<organism evidence="1 2">
    <name type="scientific">Micromonospora chersina</name>
    <dbReference type="NCBI Taxonomy" id="47854"/>
    <lineage>
        <taxon>Bacteria</taxon>
        <taxon>Bacillati</taxon>
        <taxon>Actinomycetota</taxon>
        <taxon>Actinomycetes</taxon>
        <taxon>Micromonosporales</taxon>
        <taxon>Micromonosporaceae</taxon>
        <taxon>Micromonospora</taxon>
    </lineage>
</organism>
<name>A0A1C6V533_9ACTN</name>
<dbReference type="STRING" id="47854.GA0070603_3125"/>
<reference evidence="2" key="1">
    <citation type="submission" date="2016-06" db="EMBL/GenBank/DDBJ databases">
        <authorList>
            <person name="Varghese N."/>
            <person name="Submissions Spin"/>
        </authorList>
    </citation>
    <scope>NUCLEOTIDE SEQUENCE [LARGE SCALE GENOMIC DNA]</scope>
    <source>
        <strain evidence="2">DSM 44151</strain>
    </source>
</reference>
<dbReference type="EMBL" id="FMIB01000002">
    <property type="protein sequence ID" value="SCL61000.1"/>
    <property type="molecule type" value="Genomic_DNA"/>
</dbReference>
<proteinExistence type="predicted"/>
<accession>A0A1C6V533</accession>
<evidence type="ECO:0000313" key="1">
    <source>
        <dbReference type="EMBL" id="SCL61000.1"/>
    </source>
</evidence>
<keyword evidence="2" id="KW-1185">Reference proteome</keyword>
<gene>
    <name evidence="1" type="ORF">GA0070603_3125</name>
</gene>
<evidence type="ECO:0000313" key="2">
    <source>
        <dbReference type="Proteomes" id="UP000198605"/>
    </source>
</evidence>
<dbReference type="OrthoDB" id="3699555at2"/>
<dbReference type="AlphaFoldDB" id="A0A1C6V533"/>
<protein>
    <submittedName>
        <fullName evidence="1">Uncharacterized protein</fullName>
    </submittedName>
</protein>
<dbReference type="RefSeq" id="WP_091313882.1">
    <property type="nucleotide sequence ID" value="NZ_FMIB01000002.1"/>
</dbReference>
<dbReference type="Proteomes" id="UP000198605">
    <property type="component" value="Unassembled WGS sequence"/>
</dbReference>
<dbReference type="GeneID" id="43279768"/>